<proteinExistence type="predicted"/>
<dbReference type="Pfam" id="PF01988">
    <property type="entry name" value="VIT1"/>
    <property type="match status" value="1"/>
</dbReference>
<dbReference type="GO" id="GO:0005384">
    <property type="term" value="F:manganese ion transmembrane transporter activity"/>
    <property type="evidence" value="ECO:0007669"/>
    <property type="project" value="InterPro"/>
</dbReference>
<keyword evidence="3 6" id="KW-1133">Transmembrane helix</keyword>
<evidence type="ECO:0000256" key="6">
    <source>
        <dbReference type="SAM" id="Phobius"/>
    </source>
</evidence>
<evidence type="ECO:0000256" key="2">
    <source>
        <dbReference type="ARBA" id="ARBA00022692"/>
    </source>
</evidence>
<feature type="transmembrane region" description="Helical" evidence="6">
    <location>
        <begin position="56"/>
        <end position="77"/>
    </location>
</feature>
<evidence type="ECO:0000256" key="5">
    <source>
        <dbReference type="SAM" id="Coils"/>
    </source>
</evidence>
<feature type="coiled-coil region" evidence="5">
    <location>
        <begin position="80"/>
        <end position="107"/>
    </location>
</feature>
<gene>
    <name evidence="7" type="ORF">MNBD_GAMMA03-1753</name>
</gene>
<keyword evidence="5" id="KW-0175">Coiled coil</keyword>
<keyword evidence="2 6" id="KW-0812">Transmembrane</keyword>
<comment type="subcellular location">
    <subcellularLocation>
        <location evidence="1">Endomembrane system</location>
        <topology evidence="1">Multi-pass membrane protein</topology>
    </subcellularLocation>
</comment>
<dbReference type="AlphaFoldDB" id="A0A3B0VTG6"/>
<feature type="transmembrane region" description="Helical" evidence="6">
    <location>
        <begin position="27"/>
        <end position="50"/>
    </location>
</feature>
<organism evidence="7">
    <name type="scientific">hydrothermal vent metagenome</name>
    <dbReference type="NCBI Taxonomy" id="652676"/>
    <lineage>
        <taxon>unclassified sequences</taxon>
        <taxon>metagenomes</taxon>
        <taxon>ecological metagenomes</taxon>
    </lineage>
</organism>
<name>A0A3B0VTG6_9ZZZZ</name>
<evidence type="ECO:0000313" key="7">
    <source>
        <dbReference type="EMBL" id="VAW46271.1"/>
    </source>
</evidence>
<feature type="transmembrane region" description="Helical" evidence="6">
    <location>
        <begin position="156"/>
        <end position="177"/>
    </location>
</feature>
<dbReference type="GO" id="GO:0012505">
    <property type="term" value="C:endomembrane system"/>
    <property type="evidence" value="ECO:0007669"/>
    <property type="project" value="UniProtKB-SubCell"/>
</dbReference>
<dbReference type="GO" id="GO:0030026">
    <property type="term" value="P:intracellular manganese ion homeostasis"/>
    <property type="evidence" value="ECO:0007669"/>
    <property type="project" value="InterPro"/>
</dbReference>
<reference evidence="7" key="1">
    <citation type="submission" date="2018-06" db="EMBL/GenBank/DDBJ databases">
        <authorList>
            <person name="Zhirakovskaya E."/>
        </authorList>
    </citation>
    <scope>NUCLEOTIDE SEQUENCE</scope>
</reference>
<feature type="transmembrane region" description="Helical" evidence="6">
    <location>
        <begin position="215"/>
        <end position="233"/>
    </location>
</feature>
<dbReference type="PANTHER" id="PTHR31851">
    <property type="entry name" value="FE(2+)/MN(2+) TRANSPORTER PCL1"/>
    <property type="match status" value="1"/>
</dbReference>
<dbReference type="CDD" id="cd02432">
    <property type="entry name" value="Nodulin-21_like_1"/>
    <property type="match status" value="1"/>
</dbReference>
<evidence type="ECO:0000256" key="4">
    <source>
        <dbReference type="ARBA" id="ARBA00023136"/>
    </source>
</evidence>
<feature type="transmembrane region" description="Helical" evidence="6">
    <location>
        <begin position="183"/>
        <end position="203"/>
    </location>
</feature>
<dbReference type="EMBL" id="UOFC01000093">
    <property type="protein sequence ID" value="VAW46271.1"/>
    <property type="molecule type" value="Genomic_DNA"/>
</dbReference>
<accession>A0A3B0VTG6</accession>
<sequence length="239" mass="25218">MLHYNQDMLDEHLKGDHYGHRMGWLRAAVLGANDGIISTVSLLVGVIASGASKEQILLVAFAALTAGAISMAAGEYVSVSSQSDTEKADLEIERQALENNWEQEQAELAHIYRVRGVSAETAEKVAFELMQHDALGAHAKDELGLSEVHAARPLQAAFASATAFISGAAIPVFLIVLLPMENLGYIIAGTSLLLLSFLGALAAKTGGANMAKGAIRMFVWGSFAMALTTYVGLQFGAAG</sequence>
<evidence type="ECO:0000256" key="3">
    <source>
        <dbReference type="ARBA" id="ARBA00022989"/>
    </source>
</evidence>
<keyword evidence="4 6" id="KW-0472">Membrane</keyword>
<dbReference type="InterPro" id="IPR008217">
    <property type="entry name" value="Ccc1_fam"/>
</dbReference>
<evidence type="ECO:0000256" key="1">
    <source>
        <dbReference type="ARBA" id="ARBA00004127"/>
    </source>
</evidence>
<protein>
    <submittedName>
        <fullName evidence="7">Nodulin-related protein CC_0717</fullName>
    </submittedName>
</protein>